<gene>
    <name evidence="1" type="ORF">EGJ28_07375</name>
</gene>
<keyword evidence="1" id="KW-0378">Hydrolase</keyword>
<dbReference type="Pfam" id="PF10118">
    <property type="entry name" value="Metal_hydrol"/>
    <property type="match status" value="1"/>
</dbReference>
<evidence type="ECO:0000313" key="1">
    <source>
        <dbReference type="EMBL" id="RRV13423.1"/>
    </source>
</evidence>
<evidence type="ECO:0000313" key="2">
    <source>
        <dbReference type="Proteomes" id="UP000276506"/>
    </source>
</evidence>
<dbReference type="InterPro" id="IPR016516">
    <property type="entry name" value="UCP07580"/>
</dbReference>
<organism evidence="1 2">
    <name type="scientific">Stutzerimonas xanthomarina</name>
    <dbReference type="NCBI Taxonomy" id="271420"/>
    <lineage>
        <taxon>Bacteria</taxon>
        <taxon>Pseudomonadati</taxon>
        <taxon>Pseudomonadota</taxon>
        <taxon>Gammaproteobacteria</taxon>
        <taxon>Pseudomonadales</taxon>
        <taxon>Pseudomonadaceae</taxon>
        <taxon>Stutzerimonas</taxon>
    </lineage>
</organism>
<protein>
    <submittedName>
        <fullName evidence="1">Metal-dependent hydrolase</fullName>
    </submittedName>
</protein>
<dbReference type="EMBL" id="RHQL01000002">
    <property type="protein sequence ID" value="RRV13423.1"/>
    <property type="molecule type" value="Genomic_DNA"/>
</dbReference>
<accession>A0A3R8U8A2</accession>
<comment type="caution">
    <text evidence="1">The sequence shown here is derived from an EMBL/GenBank/DDBJ whole genome shotgun (WGS) entry which is preliminary data.</text>
</comment>
<sequence length="268" mass="31179">MRVRSPTIDFSDVRPDWAPNREFAQYYNAASTVPAHVEPFLVKVMMRARDELAKRPGQQRLLEDVEIFIKQEVQHCKRHVAFNQRLYDSGYAGMRELEAPYEADYRRWLEDKPLRFLLAYSEGFEAMGSSSAEVFFTELDDYLNGADESAVTLWKWHLAEEFEHRSVCFDVYKALYGDGLRGYLYRLYGFVCAITHIGRHVKRVNAYLLAEDRCHLSEAQHATSVERERQVKRRIAKASLPRLLKVFSPRYDPATKQAPAGMAPYLEL</sequence>
<reference evidence="1 2" key="1">
    <citation type="submission" date="2018-10" db="EMBL/GenBank/DDBJ databases">
        <title>Transmission dynamics of multidrug resistant bacteria on intensive care unit surfaces.</title>
        <authorList>
            <person name="D'Souza A.W."/>
            <person name="Potter R.F."/>
            <person name="Wallace M."/>
            <person name="Shupe A."/>
            <person name="Patel S."/>
            <person name="Sun S."/>
            <person name="Gul D."/>
            <person name="Kwon J.H."/>
            <person name="Andleeb S."/>
            <person name="Burnham C.-A.D."/>
            <person name="Dantas G."/>
        </authorList>
    </citation>
    <scope>NUCLEOTIDE SEQUENCE [LARGE SCALE GENOMIC DNA]</scope>
    <source>
        <strain evidence="1 2">PX_177</strain>
    </source>
</reference>
<dbReference type="RefSeq" id="WP_125876725.1">
    <property type="nucleotide sequence ID" value="NZ_RHQL01000002.1"/>
</dbReference>
<dbReference type="GO" id="GO:0016787">
    <property type="term" value="F:hydrolase activity"/>
    <property type="evidence" value="ECO:0007669"/>
    <property type="project" value="UniProtKB-KW"/>
</dbReference>
<dbReference type="Proteomes" id="UP000276506">
    <property type="component" value="Unassembled WGS sequence"/>
</dbReference>
<name>A0A3R8U8A2_9GAMM</name>
<proteinExistence type="predicted"/>
<dbReference type="PANTHER" id="PTHR39456">
    <property type="entry name" value="METAL-DEPENDENT HYDROLASE"/>
    <property type="match status" value="1"/>
</dbReference>
<dbReference type="PANTHER" id="PTHR39456:SF1">
    <property type="entry name" value="METAL-DEPENDENT HYDROLASE"/>
    <property type="match status" value="1"/>
</dbReference>
<dbReference type="AlphaFoldDB" id="A0A3R8U8A2"/>